<dbReference type="AlphaFoldDB" id="A0AAF3J8C9"/>
<protein>
    <submittedName>
        <fullName evidence="2">Uncharacterized protein</fullName>
    </submittedName>
</protein>
<evidence type="ECO:0000313" key="1">
    <source>
        <dbReference type="Proteomes" id="UP000887575"/>
    </source>
</evidence>
<organism evidence="1 2">
    <name type="scientific">Mesorhabditis belari</name>
    <dbReference type="NCBI Taxonomy" id="2138241"/>
    <lineage>
        <taxon>Eukaryota</taxon>
        <taxon>Metazoa</taxon>
        <taxon>Ecdysozoa</taxon>
        <taxon>Nematoda</taxon>
        <taxon>Chromadorea</taxon>
        <taxon>Rhabditida</taxon>
        <taxon>Rhabditina</taxon>
        <taxon>Rhabditomorpha</taxon>
        <taxon>Rhabditoidea</taxon>
        <taxon>Rhabditidae</taxon>
        <taxon>Mesorhabditinae</taxon>
        <taxon>Mesorhabditis</taxon>
    </lineage>
</organism>
<accession>A0AAF3J8C9</accession>
<proteinExistence type="predicted"/>
<evidence type="ECO:0000313" key="2">
    <source>
        <dbReference type="WBParaSite" id="MBELARI_LOCUS2888"/>
    </source>
</evidence>
<name>A0AAF3J8C9_9BILA</name>
<reference evidence="2" key="1">
    <citation type="submission" date="2024-02" db="UniProtKB">
        <authorList>
            <consortium name="WormBaseParasite"/>
        </authorList>
    </citation>
    <scope>IDENTIFICATION</scope>
</reference>
<dbReference type="WBParaSite" id="MBELARI_LOCUS2888">
    <property type="protein sequence ID" value="MBELARI_LOCUS2888"/>
    <property type="gene ID" value="MBELARI_LOCUS2888"/>
</dbReference>
<sequence length="151" mass="18135">MLESMRVLIRQHATISADLLMLKYRLNRNCVEMIDENLHEILGAMPNDEEFEMYLLEWRAGSLDEVEFLDLCFYEKDEPKLKEFGEFERILSTFQKKVQTRAIGYFVRKSGDLEVMMRSVEGMKRRLVGWREIDEEIVEIQVILRKRWPLK</sequence>
<keyword evidence="1" id="KW-1185">Reference proteome</keyword>
<dbReference type="Proteomes" id="UP000887575">
    <property type="component" value="Unassembled WGS sequence"/>
</dbReference>